<proteinExistence type="predicted"/>
<dbReference type="PROSITE" id="PS51257">
    <property type="entry name" value="PROKAR_LIPOPROTEIN"/>
    <property type="match status" value="1"/>
</dbReference>
<reference evidence="1" key="1">
    <citation type="submission" date="2018-05" db="EMBL/GenBank/DDBJ databases">
        <authorList>
            <person name="Lanie J.A."/>
            <person name="Ng W.-L."/>
            <person name="Kazmierczak K.M."/>
            <person name="Andrzejewski T.M."/>
            <person name="Davidsen T.M."/>
            <person name="Wayne K.J."/>
            <person name="Tettelin H."/>
            <person name="Glass J.I."/>
            <person name="Rusch D."/>
            <person name="Podicherti R."/>
            <person name="Tsui H.-C.T."/>
            <person name="Winkler M.E."/>
        </authorList>
    </citation>
    <scope>NUCLEOTIDE SEQUENCE</scope>
</reference>
<accession>A0A383A305</accession>
<evidence type="ECO:0000313" key="1">
    <source>
        <dbReference type="EMBL" id="SVE01950.1"/>
    </source>
</evidence>
<dbReference type="EMBL" id="UINC01188634">
    <property type="protein sequence ID" value="SVE01950.1"/>
    <property type="molecule type" value="Genomic_DNA"/>
</dbReference>
<dbReference type="AlphaFoldDB" id="A0A383A305"/>
<protein>
    <submittedName>
        <fullName evidence="1">Uncharacterized protein</fullName>
    </submittedName>
</protein>
<name>A0A383A305_9ZZZZ</name>
<organism evidence="1">
    <name type="scientific">marine metagenome</name>
    <dbReference type="NCBI Taxonomy" id="408172"/>
    <lineage>
        <taxon>unclassified sequences</taxon>
        <taxon>metagenomes</taxon>
        <taxon>ecological metagenomes</taxon>
    </lineage>
</organism>
<sequence>MKHRLAWLALVLFVVVILLMQGCAMFEEQMATMKGLVGMENEVIECTSNTQTGCEGWIEPGMEPTVTEDLDIAG</sequence>
<gene>
    <name evidence="1" type="ORF">METZ01_LOCUS454804</name>
</gene>